<reference evidence="1" key="2">
    <citation type="submission" date="2023-01" db="EMBL/GenBank/DDBJ databases">
        <title>Draft genome sequence of Algimonas porphyrae strain NBRC 108216.</title>
        <authorList>
            <person name="Sun Q."/>
            <person name="Mori K."/>
        </authorList>
    </citation>
    <scope>NUCLEOTIDE SEQUENCE</scope>
    <source>
        <strain evidence="1">NBRC 108216</strain>
    </source>
</reference>
<dbReference type="RefSeq" id="WP_284369391.1">
    <property type="nucleotide sequence ID" value="NZ_BSNJ01000001.1"/>
</dbReference>
<dbReference type="PROSITE" id="PS51257">
    <property type="entry name" value="PROKAR_LIPOPROTEIN"/>
    <property type="match status" value="1"/>
</dbReference>
<sequence length="340" mass="37030">MGLLTRLLLTSMAGLVALGGCTTDPEPVQNVLPDLEAVQAPPESGPVVSQPWDAVRIGTYDPADFARLFTDIGGYTVIDRDGTKLTLRKDGVGPRIVLDKMPASAPMARAADAKSWEPGCYWSLMMRAKNVPSIVADAEALGWLPKTPVAYLEFGPSKLNVVVLTHQKTGMQVQLYERLTTPLPDGYPDFDRIGIPFNIMQMASDRDATFAMFTQQLNFATFYHGEPYLSPEPELMPLGIPVALTTTVPYRASIVSPLDGMETGRFEMIEIMGQEAGLKGRDFTKSCTNDAVGLTEVIYDVPHTRPIFDRLESAGATVIPDKGLVLVAPDGARIRFDHAD</sequence>
<organism evidence="1 2">
    <name type="scientific">Algimonas porphyrae</name>
    <dbReference type="NCBI Taxonomy" id="1128113"/>
    <lineage>
        <taxon>Bacteria</taxon>
        <taxon>Pseudomonadati</taxon>
        <taxon>Pseudomonadota</taxon>
        <taxon>Alphaproteobacteria</taxon>
        <taxon>Maricaulales</taxon>
        <taxon>Robiginitomaculaceae</taxon>
        <taxon>Algimonas</taxon>
    </lineage>
</organism>
<comment type="caution">
    <text evidence="1">The sequence shown here is derived from an EMBL/GenBank/DDBJ whole genome shotgun (WGS) entry which is preliminary data.</text>
</comment>
<name>A0ABQ5UXZ3_9PROT</name>
<reference evidence="1" key="1">
    <citation type="journal article" date="2014" name="Int. J. Syst. Evol. Microbiol.">
        <title>Complete genome of a new Firmicutes species belonging to the dominant human colonic microbiota ('Ruminococcus bicirculans') reveals two chromosomes and a selective capacity to utilize plant glucans.</title>
        <authorList>
            <consortium name="NISC Comparative Sequencing Program"/>
            <person name="Wegmann U."/>
            <person name="Louis P."/>
            <person name="Goesmann A."/>
            <person name="Henrissat B."/>
            <person name="Duncan S.H."/>
            <person name="Flint H.J."/>
        </authorList>
    </citation>
    <scope>NUCLEOTIDE SEQUENCE</scope>
    <source>
        <strain evidence="1">NBRC 108216</strain>
    </source>
</reference>
<evidence type="ECO:0000313" key="2">
    <source>
        <dbReference type="Proteomes" id="UP001161390"/>
    </source>
</evidence>
<gene>
    <name evidence="1" type="ORF">GCM10007854_05550</name>
</gene>
<dbReference type="Proteomes" id="UP001161390">
    <property type="component" value="Unassembled WGS sequence"/>
</dbReference>
<dbReference type="EMBL" id="BSNJ01000001">
    <property type="protein sequence ID" value="GLQ19600.1"/>
    <property type="molecule type" value="Genomic_DNA"/>
</dbReference>
<evidence type="ECO:0000313" key="1">
    <source>
        <dbReference type="EMBL" id="GLQ19600.1"/>
    </source>
</evidence>
<accession>A0ABQ5UXZ3</accession>
<protein>
    <recommendedName>
        <fullName evidence="3">VOC family protein</fullName>
    </recommendedName>
</protein>
<keyword evidence="2" id="KW-1185">Reference proteome</keyword>
<proteinExistence type="predicted"/>
<evidence type="ECO:0008006" key="3">
    <source>
        <dbReference type="Google" id="ProtNLM"/>
    </source>
</evidence>